<dbReference type="Proteomes" id="UP000828390">
    <property type="component" value="Unassembled WGS sequence"/>
</dbReference>
<name>A0A9D4KKZ5_DREPO</name>
<gene>
    <name evidence="2" type="ORF">DPMN_114843</name>
</gene>
<sequence>MVKRNFQIELKNRLRLFNDQQEMDISSLNQEILGAGLKYDGRRNNGYPSRHGARLTNGRR</sequence>
<evidence type="ECO:0000313" key="2">
    <source>
        <dbReference type="EMBL" id="KAH3841384.1"/>
    </source>
</evidence>
<keyword evidence="3" id="KW-1185">Reference proteome</keyword>
<comment type="caution">
    <text evidence="2">The sequence shown here is derived from an EMBL/GenBank/DDBJ whole genome shotgun (WGS) entry which is preliminary data.</text>
</comment>
<protein>
    <submittedName>
        <fullName evidence="2">Uncharacterized protein</fullName>
    </submittedName>
</protein>
<evidence type="ECO:0000256" key="1">
    <source>
        <dbReference type="SAM" id="MobiDB-lite"/>
    </source>
</evidence>
<evidence type="ECO:0000313" key="3">
    <source>
        <dbReference type="Proteomes" id="UP000828390"/>
    </source>
</evidence>
<reference evidence="2" key="2">
    <citation type="submission" date="2020-11" db="EMBL/GenBank/DDBJ databases">
        <authorList>
            <person name="McCartney M.A."/>
            <person name="Auch B."/>
            <person name="Kono T."/>
            <person name="Mallez S."/>
            <person name="Becker A."/>
            <person name="Gohl D.M."/>
            <person name="Silverstein K.A.T."/>
            <person name="Koren S."/>
            <person name="Bechman K.B."/>
            <person name="Herman A."/>
            <person name="Abrahante J.E."/>
            <person name="Garbe J."/>
        </authorList>
    </citation>
    <scope>NUCLEOTIDE SEQUENCE</scope>
    <source>
        <strain evidence="2">Duluth1</strain>
        <tissue evidence="2">Whole animal</tissue>
    </source>
</reference>
<reference evidence="2" key="1">
    <citation type="journal article" date="2019" name="bioRxiv">
        <title>The Genome of the Zebra Mussel, Dreissena polymorpha: A Resource for Invasive Species Research.</title>
        <authorList>
            <person name="McCartney M.A."/>
            <person name="Auch B."/>
            <person name="Kono T."/>
            <person name="Mallez S."/>
            <person name="Zhang Y."/>
            <person name="Obille A."/>
            <person name="Becker A."/>
            <person name="Abrahante J.E."/>
            <person name="Garbe J."/>
            <person name="Badalamenti J.P."/>
            <person name="Herman A."/>
            <person name="Mangelson H."/>
            <person name="Liachko I."/>
            <person name="Sullivan S."/>
            <person name="Sone E.D."/>
            <person name="Koren S."/>
            <person name="Silverstein K.A.T."/>
            <person name="Beckman K.B."/>
            <person name="Gohl D.M."/>
        </authorList>
    </citation>
    <scope>NUCLEOTIDE SEQUENCE</scope>
    <source>
        <strain evidence="2">Duluth1</strain>
        <tissue evidence="2">Whole animal</tissue>
    </source>
</reference>
<dbReference type="EMBL" id="JAIWYP010000004">
    <property type="protein sequence ID" value="KAH3841384.1"/>
    <property type="molecule type" value="Genomic_DNA"/>
</dbReference>
<proteinExistence type="predicted"/>
<accession>A0A9D4KKZ5</accession>
<feature type="region of interest" description="Disordered" evidence="1">
    <location>
        <begin position="39"/>
        <end position="60"/>
    </location>
</feature>
<dbReference type="AlphaFoldDB" id="A0A9D4KKZ5"/>
<feature type="compositionally biased region" description="Basic residues" evidence="1">
    <location>
        <begin position="51"/>
        <end position="60"/>
    </location>
</feature>
<organism evidence="2 3">
    <name type="scientific">Dreissena polymorpha</name>
    <name type="common">Zebra mussel</name>
    <name type="synonym">Mytilus polymorpha</name>
    <dbReference type="NCBI Taxonomy" id="45954"/>
    <lineage>
        <taxon>Eukaryota</taxon>
        <taxon>Metazoa</taxon>
        <taxon>Spiralia</taxon>
        <taxon>Lophotrochozoa</taxon>
        <taxon>Mollusca</taxon>
        <taxon>Bivalvia</taxon>
        <taxon>Autobranchia</taxon>
        <taxon>Heteroconchia</taxon>
        <taxon>Euheterodonta</taxon>
        <taxon>Imparidentia</taxon>
        <taxon>Neoheterodontei</taxon>
        <taxon>Myida</taxon>
        <taxon>Dreissenoidea</taxon>
        <taxon>Dreissenidae</taxon>
        <taxon>Dreissena</taxon>
    </lineage>
</organism>